<dbReference type="NCBIfam" id="TIGR04085">
    <property type="entry name" value="rSAM_more_4Fe4S"/>
    <property type="match status" value="1"/>
</dbReference>
<dbReference type="InterPro" id="IPR007197">
    <property type="entry name" value="rSAM"/>
</dbReference>
<dbReference type="OrthoDB" id="9808591at2"/>
<name>A0A090Y6E1_PAEMA</name>
<evidence type="ECO:0000256" key="5">
    <source>
        <dbReference type="ARBA" id="ARBA00023004"/>
    </source>
</evidence>
<feature type="domain" description="Radical SAM core" evidence="7">
    <location>
        <begin position="61"/>
        <end position="272"/>
    </location>
</feature>
<dbReference type="SFLD" id="SFLDS00029">
    <property type="entry name" value="Radical_SAM"/>
    <property type="match status" value="1"/>
</dbReference>
<dbReference type="InterPro" id="IPR023885">
    <property type="entry name" value="4Fe4S-binding_SPASM_dom"/>
</dbReference>
<dbReference type="InterPro" id="IPR050377">
    <property type="entry name" value="Radical_SAM_PqqE_MftC-like"/>
</dbReference>
<dbReference type="CDD" id="cd01335">
    <property type="entry name" value="Radical_SAM"/>
    <property type="match status" value="1"/>
</dbReference>
<comment type="cofactor">
    <cofactor evidence="1">
        <name>[4Fe-4S] cluster</name>
        <dbReference type="ChEBI" id="CHEBI:49883"/>
    </cofactor>
</comment>
<evidence type="ECO:0000313" key="10">
    <source>
        <dbReference type="Proteomes" id="UP000029278"/>
    </source>
</evidence>
<keyword evidence="4" id="KW-0479">Metal-binding</keyword>
<dbReference type="SFLD" id="SFLDG01386">
    <property type="entry name" value="main_SPASM_domain-containing"/>
    <property type="match status" value="1"/>
</dbReference>
<dbReference type="Pfam" id="PF13186">
    <property type="entry name" value="SPASM"/>
    <property type="match status" value="1"/>
</dbReference>
<dbReference type="AlphaFoldDB" id="A0A090Y6E1"/>
<dbReference type="GO" id="GO:0003824">
    <property type="term" value="F:catalytic activity"/>
    <property type="evidence" value="ECO:0007669"/>
    <property type="project" value="InterPro"/>
</dbReference>
<dbReference type="STRING" id="44252.DJ90_1365"/>
<dbReference type="InterPro" id="IPR000385">
    <property type="entry name" value="MoaA_NifB_PqqE_Fe-S-bd_CS"/>
</dbReference>
<evidence type="ECO:0000313" key="9">
    <source>
        <dbReference type="EMBL" id="MUG21109.1"/>
    </source>
</evidence>
<proteinExistence type="predicted"/>
<dbReference type="InterPro" id="IPR058240">
    <property type="entry name" value="rSAM_sf"/>
</dbReference>
<dbReference type="SFLD" id="SFLDG01067">
    <property type="entry name" value="SPASM/twitch_domain_containing"/>
    <property type="match status" value="1"/>
</dbReference>
<keyword evidence="5" id="KW-0408">Iron</keyword>
<evidence type="ECO:0000313" key="8">
    <source>
        <dbReference type="EMBL" id="KFM94323.1"/>
    </source>
</evidence>
<reference evidence="8 10" key="1">
    <citation type="submission" date="2014-04" db="EMBL/GenBank/DDBJ databases">
        <authorList>
            <person name="Bishop-Lilly K.A."/>
            <person name="Broomall S.M."/>
            <person name="Chain P.S."/>
            <person name="Chertkov O."/>
            <person name="Coyne S.R."/>
            <person name="Daligault H.E."/>
            <person name="Davenport K.W."/>
            <person name="Erkkila T."/>
            <person name="Frey K.G."/>
            <person name="Gibbons H.S."/>
            <person name="Gu W."/>
            <person name="Jaissle J."/>
            <person name="Johnson S.L."/>
            <person name="Koroleva G.I."/>
            <person name="Ladner J.T."/>
            <person name="Lo C.-C."/>
            <person name="Minogue T.D."/>
            <person name="Munk C."/>
            <person name="Palacios G.F."/>
            <person name="Redden C.L."/>
            <person name="Rosenzweig C.N."/>
            <person name="Scholz M.B."/>
            <person name="Teshima H."/>
            <person name="Xu Y."/>
        </authorList>
    </citation>
    <scope>NUCLEOTIDE SEQUENCE [LARGE SCALE GENOMIC DNA]</scope>
    <source>
        <strain evidence="8 10">8244</strain>
    </source>
</reference>
<keyword evidence="6" id="KW-0411">Iron-sulfur</keyword>
<dbReference type="SUPFAM" id="SSF102114">
    <property type="entry name" value="Radical SAM enzymes"/>
    <property type="match status" value="1"/>
</dbReference>
<comment type="caution">
    <text evidence="8">The sequence shown here is derived from an EMBL/GenBank/DDBJ whole genome shotgun (WGS) entry which is preliminary data.</text>
</comment>
<dbReference type="Proteomes" id="UP000442469">
    <property type="component" value="Unassembled WGS sequence"/>
</dbReference>
<dbReference type="EMBL" id="JMQA01000047">
    <property type="protein sequence ID" value="KFM94323.1"/>
    <property type="molecule type" value="Genomic_DNA"/>
</dbReference>
<dbReference type="PROSITE" id="PS51918">
    <property type="entry name" value="RADICAL_SAM"/>
    <property type="match status" value="1"/>
</dbReference>
<evidence type="ECO:0000256" key="2">
    <source>
        <dbReference type="ARBA" id="ARBA00022485"/>
    </source>
</evidence>
<evidence type="ECO:0000256" key="1">
    <source>
        <dbReference type="ARBA" id="ARBA00001966"/>
    </source>
</evidence>
<sequence length="431" mass="49840">MNTNFSPQIKIVKKNGKVILLNPESSHWVKMDERVFNKYSTHWTVFCEYLNKRFSLFETIDKKQSINNVYYSVTGKCNLNCDFCSMNSGTHVSTKEDLSLEEIKHTLIPKIRAVSPKVVIITGGEPFVRKDIIEILKAFSDTFGKERILLQTNGLLLSKKLIDNFAQYVGAVEISIENIFEHDKLLNKMITSFNQIIDNDCSLKFSFVINKHTAQFLQRAIALTYKYNAACLIRFVSDVGRAAAYPSTMSYFEKIDIYRSTVHYVLEHEYFNDNITNMFFSTVQTKTECGGFGRTWGIHANGEIRMCSNLHDENFKIGNIREHTPDQITDLINVKKQNEEIQNLFLVSKRERCSKCDIQYFCTGPCAAEIVEKEKKSEDIYGDCELKILLVNFMLYHYDRTKTSKENLGSFLEYLNDNANDHLKKLVFESK</sequence>
<dbReference type="PROSITE" id="PS01305">
    <property type="entry name" value="MOAA_NIFB_PQQE"/>
    <property type="match status" value="1"/>
</dbReference>
<evidence type="ECO:0000256" key="6">
    <source>
        <dbReference type="ARBA" id="ARBA00023014"/>
    </source>
</evidence>
<dbReference type="Proteomes" id="UP000029278">
    <property type="component" value="Unassembled WGS sequence"/>
</dbReference>
<evidence type="ECO:0000259" key="7">
    <source>
        <dbReference type="PROSITE" id="PS51918"/>
    </source>
</evidence>
<protein>
    <submittedName>
        <fullName evidence="8">Radical SAM additional 4Fe4S-binding SPASM domain protein</fullName>
    </submittedName>
    <submittedName>
        <fullName evidence="9">Radical SAM protein</fullName>
    </submittedName>
</protein>
<dbReference type="RefSeq" id="WP_036618700.1">
    <property type="nucleotide sequence ID" value="NZ_BGML01000004.1"/>
</dbReference>
<evidence type="ECO:0000313" key="11">
    <source>
        <dbReference type="Proteomes" id="UP000442469"/>
    </source>
</evidence>
<evidence type="ECO:0000256" key="3">
    <source>
        <dbReference type="ARBA" id="ARBA00022691"/>
    </source>
</evidence>
<dbReference type="GO" id="GO:0051539">
    <property type="term" value="F:4 iron, 4 sulfur cluster binding"/>
    <property type="evidence" value="ECO:0007669"/>
    <property type="project" value="UniProtKB-KW"/>
</dbReference>
<dbReference type="PANTHER" id="PTHR11228:SF34">
    <property type="entry name" value="TUNGSTEN-CONTAINING ALDEHYDE FERREDOXIN OXIDOREDUCTASE COFACTOR MODIFYING PROTEIN"/>
    <property type="match status" value="1"/>
</dbReference>
<dbReference type="HOGENOM" id="CLU_640588_0_0_9"/>
<keyword evidence="10" id="KW-1185">Reference proteome</keyword>
<gene>
    <name evidence="8" type="ORF">DJ90_1365</name>
    <name evidence="9" type="ORF">GNQ08_01505</name>
</gene>
<dbReference type="PATRIC" id="fig|44252.3.peg.5646"/>
<organism evidence="8 10">
    <name type="scientific">Paenibacillus macerans</name>
    <name type="common">Bacillus macerans</name>
    <dbReference type="NCBI Taxonomy" id="44252"/>
    <lineage>
        <taxon>Bacteria</taxon>
        <taxon>Bacillati</taxon>
        <taxon>Bacillota</taxon>
        <taxon>Bacilli</taxon>
        <taxon>Bacillales</taxon>
        <taxon>Paenibacillaceae</taxon>
        <taxon>Paenibacillus</taxon>
    </lineage>
</organism>
<keyword evidence="3" id="KW-0949">S-adenosyl-L-methionine</keyword>
<dbReference type="InterPro" id="IPR013785">
    <property type="entry name" value="Aldolase_TIM"/>
</dbReference>
<dbReference type="GeneID" id="77010737"/>
<reference evidence="9 11" key="2">
    <citation type="submission" date="2019-11" db="EMBL/GenBank/DDBJ databases">
        <title>Draft genome sequences of five Paenibacillus species of dairy origin.</title>
        <authorList>
            <person name="Olajide A.M."/>
            <person name="Chen S."/>
            <person name="Lapointe G."/>
        </authorList>
    </citation>
    <scope>NUCLEOTIDE SEQUENCE [LARGE SCALE GENOMIC DNA]</scope>
    <source>
        <strain evidence="9 11">3CT49</strain>
    </source>
</reference>
<dbReference type="EMBL" id="WNZZ01000001">
    <property type="protein sequence ID" value="MUG21109.1"/>
    <property type="molecule type" value="Genomic_DNA"/>
</dbReference>
<keyword evidence="2" id="KW-0004">4Fe-4S</keyword>
<dbReference type="PANTHER" id="PTHR11228">
    <property type="entry name" value="RADICAL SAM DOMAIN PROTEIN"/>
    <property type="match status" value="1"/>
</dbReference>
<accession>A0A090Y6E1</accession>
<dbReference type="Pfam" id="PF04055">
    <property type="entry name" value="Radical_SAM"/>
    <property type="match status" value="1"/>
</dbReference>
<dbReference type="GO" id="GO:0046872">
    <property type="term" value="F:metal ion binding"/>
    <property type="evidence" value="ECO:0007669"/>
    <property type="project" value="UniProtKB-KW"/>
</dbReference>
<dbReference type="Gene3D" id="3.20.20.70">
    <property type="entry name" value="Aldolase class I"/>
    <property type="match status" value="1"/>
</dbReference>
<evidence type="ECO:0000256" key="4">
    <source>
        <dbReference type="ARBA" id="ARBA00022723"/>
    </source>
</evidence>